<organism evidence="2 3">
    <name type="scientific">Peribacillus cavernae</name>
    <dbReference type="NCBI Taxonomy" id="1674310"/>
    <lineage>
        <taxon>Bacteria</taxon>
        <taxon>Bacillati</taxon>
        <taxon>Bacillota</taxon>
        <taxon>Bacilli</taxon>
        <taxon>Bacillales</taxon>
        <taxon>Bacillaceae</taxon>
        <taxon>Peribacillus</taxon>
    </lineage>
</organism>
<dbReference type="InterPro" id="IPR012912">
    <property type="entry name" value="Plasmid_pRiA4b_Orf3-like"/>
</dbReference>
<protein>
    <recommendedName>
        <fullName evidence="1">Plasmid pRiA4b Orf3-like domain-containing protein</fullName>
    </recommendedName>
</protein>
<accession>A0A3S0VIH6</accession>
<name>A0A3S0VIH6_9BACI</name>
<feature type="domain" description="Plasmid pRiA4b Orf3-like" evidence="1">
    <location>
        <begin position="4"/>
        <end position="54"/>
    </location>
</feature>
<evidence type="ECO:0000259" key="1">
    <source>
        <dbReference type="Pfam" id="PF07929"/>
    </source>
</evidence>
<dbReference type="Proteomes" id="UP000267430">
    <property type="component" value="Unassembled WGS sequence"/>
</dbReference>
<keyword evidence="3" id="KW-1185">Reference proteome</keyword>
<dbReference type="SUPFAM" id="SSF159941">
    <property type="entry name" value="MM3350-like"/>
    <property type="match status" value="1"/>
</dbReference>
<dbReference type="Gene3D" id="3.10.290.30">
    <property type="entry name" value="MM3350-like"/>
    <property type="match status" value="1"/>
</dbReference>
<proteinExistence type="predicted"/>
<dbReference type="OrthoDB" id="9816539at2"/>
<dbReference type="AlphaFoldDB" id="A0A3S0VIH6"/>
<gene>
    <name evidence="2" type="ORF">ELQ35_01130</name>
</gene>
<dbReference type="EMBL" id="RYZZ01000001">
    <property type="protein sequence ID" value="RUQ32722.1"/>
    <property type="molecule type" value="Genomic_DNA"/>
</dbReference>
<reference evidence="2 3" key="1">
    <citation type="submission" date="2018-12" db="EMBL/GenBank/DDBJ databases">
        <title>Bacillus chawlae sp. nov., Bacillus glennii sp. nov., and Bacillus saganii sp. nov. Isolated from the Vehicle Assembly Building at Kennedy Space Center where the Viking Spacecraft were Assembled.</title>
        <authorList>
            <person name="Seuylemezian A."/>
            <person name="Vaishampayan P."/>
        </authorList>
    </citation>
    <scope>NUCLEOTIDE SEQUENCE [LARGE SCALE GENOMIC DNA]</scope>
    <source>
        <strain evidence="2 3">L5</strain>
    </source>
</reference>
<dbReference type="InterPro" id="IPR024047">
    <property type="entry name" value="MM3350-like_sf"/>
</dbReference>
<dbReference type="Pfam" id="PF07929">
    <property type="entry name" value="PRiA4_ORF3"/>
    <property type="match status" value="1"/>
</dbReference>
<sequence>MIKDDDLIEHPVCLNGKRACPPEDVGGVREYTKLVFMLKGKNNKEGKEELLECARLDLKDYVIFI</sequence>
<evidence type="ECO:0000313" key="2">
    <source>
        <dbReference type="EMBL" id="RUQ32722.1"/>
    </source>
</evidence>
<comment type="caution">
    <text evidence="2">The sequence shown here is derived from an EMBL/GenBank/DDBJ whole genome shotgun (WGS) entry which is preliminary data.</text>
</comment>
<evidence type="ECO:0000313" key="3">
    <source>
        <dbReference type="Proteomes" id="UP000267430"/>
    </source>
</evidence>